<evidence type="ECO:0000313" key="3">
    <source>
        <dbReference type="Proteomes" id="UP001212803"/>
    </source>
</evidence>
<feature type="compositionally biased region" description="Basic residues" evidence="1">
    <location>
        <begin position="90"/>
        <end position="114"/>
    </location>
</feature>
<evidence type="ECO:0000256" key="1">
    <source>
        <dbReference type="SAM" id="MobiDB-lite"/>
    </source>
</evidence>
<accession>A0ABY7M7R3</accession>
<keyword evidence="3" id="KW-1185">Reference proteome</keyword>
<dbReference type="Proteomes" id="UP001212803">
    <property type="component" value="Chromosome"/>
</dbReference>
<organism evidence="2 3">
    <name type="scientific">Tepidiforma flava</name>
    <dbReference type="NCBI Taxonomy" id="3004094"/>
    <lineage>
        <taxon>Bacteria</taxon>
        <taxon>Bacillati</taxon>
        <taxon>Chloroflexota</taxon>
        <taxon>Tepidiformia</taxon>
        <taxon>Tepidiformales</taxon>
        <taxon>Tepidiformaceae</taxon>
        <taxon>Tepidiforma</taxon>
    </lineage>
</organism>
<feature type="region of interest" description="Disordered" evidence="1">
    <location>
        <begin position="77"/>
        <end position="122"/>
    </location>
</feature>
<dbReference type="RefSeq" id="WP_270056856.1">
    <property type="nucleotide sequence ID" value="NZ_CP115149.1"/>
</dbReference>
<proteinExistence type="predicted"/>
<protein>
    <submittedName>
        <fullName evidence="2">Uncharacterized protein</fullName>
    </submittedName>
</protein>
<reference evidence="2 3" key="1">
    <citation type="journal article" date="2023" name="ISME J.">
        <title>Thermophilic Dehalococcoidia with unusual traits shed light on an unexpected past.</title>
        <authorList>
            <person name="Palmer M."/>
            <person name="Covington J.K."/>
            <person name="Zhou E.M."/>
            <person name="Thomas S.C."/>
            <person name="Habib N."/>
            <person name="Seymour C.O."/>
            <person name="Lai D."/>
            <person name="Johnston J."/>
            <person name="Hashimi A."/>
            <person name="Jiao J.Y."/>
            <person name="Muok A.R."/>
            <person name="Liu L."/>
            <person name="Xian W.D."/>
            <person name="Zhi X.Y."/>
            <person name="Li M.M."/>
            <person name="Silva L.P."/>
            <person name="Bowen B.P."/>
            <person name="Louie K."/>
            <person name="Briegel A."/>
            <person name="Pett-Ridge J."/>
            <person name="Weber P.K."/>
            <person name="Tocheva E.I."/>
            <person name="Woyke T."/>
            <person name="Northen T.R."/>
            <person name="Mayali X."/>
            <person name="Li W.J."/>
            <person name="Hedlund B.P."/>
        </authorList>
    </citation>
    <scope>NUCLEOTIDE SEQUENCE [LARGE SCALE GENOMIC DNA]</scope>
    <source>
        <strain evidence="2 3">YIM 72310</strain>
    </source>
</reference>
<sequence length="122" mass="13540">MLMAMVQMAVGMVVARAPEYAALKLSGVAVATRRAFAVPAFVLGLPAALAARSIRWVTPEPETDILALVEKEEAEGGVEEQERRMIRGSSRSRTRRRGRSWCRGSTWRRRRSARRSAMSPPS</sequence>
<dbReference type="EMBL" id="CP115149">
    <property type="protein sequence ID" value="WBL36332.1"/>
    <property type="molecule type" value="Genomic_DNA"/>
</dbReference>
<evidence type="ECO:0000313" key="2">
    <source>
        <dbReference type="EMBL" id="WBL36332.1"/>
    </source>
</evidence>
<name>A0ABY7M7R3_9CHLR</name>
<gene>
    <name evidence="2" type="ORF">O0235_01775</name>
</gene>